<accession>A0A317PLU2</accession>
<reference evidence="1 2" key="1">
    <citation type="submission" date="2018-05" db="EMBL/GenBank/DDBJ databases">
        <title>Genomic Encyclopedia of Type Strains, Phase IV (KMG-IV): sequencing the most valuable type-strain genomes for metagenomic binning, comparative biology and taxonomic classification.</title>
        <authorList>
            <person name="Goeker M."/>
        </authorList>
    </citation>
    <scope>NUCLEOTIDE SEQUENCE [LARGE SCALE GENOMIC DNA]</scope>
    <source>
        <strain evidence="1 2">DSM 16791</strain>
    </source>
</reference>
<sequence length="58" mass="6819">MTFADDRSRMILVAAFEREAIDYPADRLDEAAEDYSHLRSFMSLIREELLRQQEPALD</sequence>
<protein>
    <submittedName>
        <fullName evidence="1">Uncharacterized protein</fullName>
    </submittedName>
</protein>
<comment type="caution">
    <text evidence="1">The sequence shown here is derived from an EMBL/GenBank/DDBJ whole genome shotgun (WGS) entry which is preliminary data.</text>
</comment>
<dbReference type="EMBL" id="QGTR01000002">
    <property type="protein sequence ID" value="PWW01935.1"/>
    <property type="molecule type" value="Genomic_DNA"/>
</dbReference>
<evidence type="ECO:0000313" key="1">
    <source>
        <dbReference type="EMBL" id="PWW01935.1"/>
    </source>
</evidence>
<proteinExistence type="predicted"/>
<dbReference type="Proteomes" id="UP000246352">
    <property type="component" value="Unassembled WGS sequence"/>
</dbReference>
<gene>
    <name evidence="1" type="ORF">DFR52_102600</name>
</gene>
<dbReference type="AlphaFoldDB" id="A0A317PLU2"/>
<keyword evidence="2" id="KW-1185">Reference proteome</keyword>
<name>A0A317PLU2_9HYPH</name>
<organism evidence="1 2">
    <name type="scientific">Hoeflea marina</name>
    <dbReference type="NCBI Taxonomy" id="274592"/>
    <lineage>
        <taxon>Bacteria</taxon>
        <taxon>Pseudomonadati</taxon>
        <taxon>Pseudomonadota</taxon>
        <taxon>Alphaproteobacteria</taxon>
        <taxon>Hyphomicrobiales</taxon>
        <taxon>Rhizobiaceae</taxon>
        <taxon>Hoeflea</taxon>
    </lineage>
</organism>
<dbReference type="RefSeq" id="WP_158284918.1">
    <property type="nucleotide sequence ID" value="NZ_QGTR01000002.1"/>
</dbReference>
<evidence type="ECO:0000313" key="2">
    <source>
        <dbReference type="Proteomes" id="UP000246352"/>
    </source>
</evidence>